<reference evidence="1" key="2">
    <citation type="journal article" date="2022" name="Microbiol. Resour. Announc.">
        <title>Metagenome Sequencing to Explore Phylogenomics of Terrestrial Cyanobacteria.</title>
        <authorList>
            <person name="Ward R.D."/>
            <person name="Stajich J.E."/>
            <person name="Johansen J.R."/>
            <person name="Huntemann M."/>
            <person name="Clum A."/>
            <person name="Foster B."/>
            <person name="Foster B."/>
            <person name="Roux S."/>
            <person name="Palaniappan K."/>
            <person name="Varghese N."/>
            <person name="Mukherjee S."/>
            <person name="Reddy T.B.K."/>
            <person name="Daum C."/>
            <person name="Copeland A."/>
            <person name="Chen I.A."/>
            <person name="Ivanova N.N."/>
            <person name="Kyrpides N.C."/>
            <person name="Shapiro N."/>
            <person name="Eloe-Fadrosh E.A."/>
            <person name="Pietrasiak N."/>
        </authorList>
    </citation>
    <scope>NUCLEOTIDE SEQUENCE</scope>
    <source>
        <strain evidence="1">JT2-VF2</strain>
    </source>
</reference>
<dbReference type="Proteomes" id="UP000715781">
    <property type="component" value="Unassembled WGS sequence"/>
</dbReference>
<organism evidence="1 2">
    <name type="scientific">Mojavia pulchra JT2-VF2</name>
    <dbReference type="NCBI Taxonomy" id="287848"/>
    <lineage>
        <taxon>Bacteria</taxon>
        <taxon>Bacillati</taxon>
        <taxon>Cyanobacteriota</taxon>
        <taxon>Cyanophyceae</taxon>
        <taxon>Nostocales</taxon>
        <taxon>Nostocaceae</taxon>
    </lineage>
</organism>
<evidence type="ECO:0008006" key="3">
    <source>
        <dbReference type="Google" id="ProtNLM"/>
    </source>
</evidence>
<evidence type="ECO:0000313" key="2">
    <source>
        <dbReference type="Proteomes" id="UP000715781"/>
    </source>
</evidence>
<reference evidence="1" key="1">
    <citation type="submission" date="2021-05" db="EMBL/GenBank/DDBJ databases">
        <authorList>
            <person name="Pietrasiak N."/>
            <person name="Ward R."/>
            <person name="Stajich J.E."/>
            <person name="Kurbessoian T."/>
        </authorList>
    </citation>
    <scope>NUCLEOTIDE SEQUENCE</scope>
    <source>
        <strain evidence="1">JT2-VF2</strain>
    </source>
</reference>
<evidence type="ECO:0000313" key="1">
    <source>
        <dbReference type="EMBL" id="MBW4565165.1"/>
    </source>
</evidence>
<dbReference type="EMBL" id="JAHHHN010000032">
    <property type="protein sequence ID" value="MBW4565165.1"/>
    <property type="molecule type" value="Genomic_DNA"/>
</dbReference>
<comment type="caution">
    <text evidence="1">The sequence shown here is derived from an EMBL/GenBank/DDBJ whole genome shotgun (WGS) entry which is preliminary data.</text>
</comment>
<dbReference type="Gene3D" id="1.10.30.50">
    <property type="match status" value="1"/>
</dbReference>
<accession>A0A951Q3R1</accession>
<proteinExistence type="predicted"/>
<gene>
    <name evidence="1" type="ORF">KME32_29530</name>
</gene>
<name>A0A951Q3R1_9NOST</name>
<sequence length="441" mass="50422">MIHDVYLPELTRKRLTDIVVLQIWLLFYAASNSTLDQTNCGDRLNRCPRFSGRGDKIAKWIWQAAESRLKPLQIFAQDSTLSKEKRKWVKQLACEAFRLLKKPSGILEPLAPQTITPWQEAASNFLIGFYENVLREAASPRKRNSGFPEYIFSGDNPSSFGAQDFLKAFQATNPTLFICPACDEAKYSTKAGDIRTDIDHYLPKSKYPHLACHPYNLVPSCLACNQRIKKTTDPLTCQRISLSSRRKLEDIFCLYREPGLWNQTYLEVSIKSQNLPTQIGLLKPKIGLNIGDRIDALQETYRVPERWSEQVNEIEPHIYRKIEALLTAFHVSLDDSQTLLDCFDYSLGKEYIEERGQQPYSVPRAWLLAALINETEEVFNNSSTSEVKSSALMDELKIRLGQTMDNLSIEEPTTVDLFKKSKARSSINNARNLRKTVNNNV</sequence>
<dbReference type="AlphaFoldDB" id="A0A951Q3R1"/>
<protein>
    <recommendedName>
        <fullName evidence="3">HNH endonuclease</fullName>
    </recommendedName>
</protein>